<sequence>MYPIPFIDKILVALKTVRLDDFSDRINYIYTGTILLTLALFLGSKQTFGTPLTCFTDSHYLGAWTKYVNNYCYVTGTFNSFNLSHTDPLEIREEEKVYHGYYQCLYTINLIMQITLLNKFIGRGNFYWALEVLNSLLSNFAKSLPYFPIVAFCKYERFMGDTLQSNIVECTLMLNVVVEKLFVVTWFWLIITLIMTIANLLYILSILIFAKVRRVIIWNYLRPVKHYSSLRVIDINNPNLFDNMEEDDISDYPTDFNTTCKQEALDKKDEINGNILRHSTLFHEFVDNGLSLDGILFMRFMNDHAGSFVTCEVLYELWLSYIYGHTLKKKQNEYMIGDLKSNV</sequence>
<protein>
    <submittedName>
        <fullName evidence="2">Innexin</fullName>
    </submittedName>
</protein>
<dbReference type="Proteomes" id="UP000095286">
    <property type="component" value="Unplaced"/>
</dbReference>
<dbReference type="WBParaSite" id="RSKR_0000643600.1">
    <property type="protein sequence ID" value="RSKR_0000643600.1"/>
    <property type="gene ID" value="RSKR_0000643600"/>
</dbReference>
<evidence type="ECO:0000313" key="2">
    <source>
        <dbReference type="WBParaSite" id="RSKR_0000643600.1"/>
    </source>
</evidence>
<proteinExistence type="predicted"/>
<evidence type="ECO:0000313" key="1">
    <source>
        <dbReference type="Proteomes" id="UP000095286"/>
    </source>
</evidence>
<organism evidence="1 2">
    <name type="scientific">Rhabditophanes sp. KR3021</name>
    <dbReference type="NCBI Taxonomy" id="114890"/>
    <lineage>
        <taxon>Eukaryota</taxon>
        <taxon>Metazoa</taxon>
        <taxon>Ecdysozoa</taxon>
        <taxon>Nematoda</taxon>
        <taxon>Chromadorea</taxon>
        <taxon>Rhabditida</taxon>
        <taxon>Tylenchina</taxon>
        <taxon>Panagrolaimomorpha</taxon>
        <taxon>Strongyloidoidea</taxon>
        <taxon>Alloionematidae</taxon>
        <taxon>Rhabditophanes</taxon>
    </lineage>
</organism>
<accession>A0AC35U1P5</accession>
<reference evidence="2" key="1">
    <citation type="submission" date="2016-11" db="UniProtKB">
        <authorList>
            <consortium name="WormBaseParasite"/>
        </authorList>
    </citation>
    <scope>IDENTIFICATION</scope>
    <source>
        <strain evidence="2">KR3021</strain>
    </source>
</reference>
<name>A0AC35U1P5_9BILA</name>